<evidence type="ECO:0008006" key="4">
    <source>
        <dbReference type="Google" id="ProtNLM"/>
    </source>
</evidence>
<keyword evidence="1" id="KW-1133">Transmembrane helix</keyword>
<comment type="caution">
    <text evidence="2">The sequence shown here is derived from an EMBL/GenBank/DDBJ whole genome shotgun (WGS) entry which is preliminary data.</text>
</comment>
<protein>
    <recommendedName>
        <fullName evidence="4">Transmembrane protein</fullName>
    </recommendedName>
</protein>
<keyword evidence="1" id="KW-0812">Transmembrane</keyword>
<keyword evidence="3" id="KW-1185">Reference proteome</keyword>
<evidence type="ECO:0000313" key="3">
    <source>
        <dbReference type="Proteomes" id="UP001589628"/>
    </source>
</evidence>
<name>A0ABV5Z6E3_9GAMM</name>
<feature type="transmembrane region" description="Helical" evidence="1">
    <location>
        <begin position="13"/>
        <end position="34"/>
    </location>
</feature>
<keyword evidence="1" id="KW-0472">Membrane</keyword>
<evidence type="ECO:0000313" key="2">
    <source>
        <dbReference type="EMBL" id="MFB9884807.1"/>
    </source>
</evidence>
<accession>A0ABV5Z6E3</accession>
<dbReference type="Proteomes" id="UP001589628">
    <property type="component" value="Unassembled WGS sequence"/>
</dbReference>
<gene>
    <name evidence="2" type="ORF">ACFFLH_00050</name>
</gene>
<dbReference type="EMBL" id="JBHLZN010000001">
    <property type="protein sequence ID" value="MFB9884807.1"/>
    <property type="molecule type" value="Genomic_DNA"/>
</dbReference>
<proteinExistence type="predicted"/>
<evidence type="ECO:0000256" key="1">
    <source>
        <dbReference type="SAM" id="Phobius"/>
    </source>
</evidence>
<reference evidence="2 3" key="1">
    <citation type="submission" date="2024-09" db="EMBL/GenBank/DDBJ databases">
        <authorList>
            <person name="Sun Q."/>
            <person name="Mori K."/>
        </authorList>
    </citation>
    <scope>NUCLEOTIDE SEQUENCE [LARGE SCALE GENOMIC DNA]</scope>
    <source>
        <strain evidence="2 3">ATCC 51285</strain>
    </source>
</reference>
<sequence>MVAQSLRGGSIRWSLWAVLAISLVPIVLAQILYFSGWKPEATKEHGHFFNPVIDYSQWLEGDTELNKAWLGRWSLYLSVAGSCDKRCLTRVEEVTQLHLALGREAPRVMRVWADASMAAVEGDPFARIERVNFIDQQVPELSLTVIDPHGNIVINYPLNTEARWILKDLQRLLKLSNIG</sequence>
<organism evidence="2 3">
    <name type="scientific">Balneatrix alpica</name>
    <dbReference type="NCBI Taxonomy" id="75684"/>
    <lineage>
        <taxon>Bacteria</taxon>
        <taxon>Pseudomonadati</taxon>
        <taxon>Pseudomonadota</taxon>
        <taxon>Gammaproteobacteria</taxon>
        <taxon>Oceanospirillales</taxon>
        <taxon>Balneatrichaceae</taxon>
        <taxon>Balneatrix</taxon>
    </lineage>
</organism>
<dbReference type="RefSeq" id="WP_027313545.1">
    <property type="nucleotide sequence ID" value="NZ_JBHLZN010000001.1"/>
</dbReference>